<dbReference type="AlphaFoldDB" id="A0ABD1TNC8"/>
<evidence type="ECO:0000313" key="2">
    <source>
        <dbReference type="EMBL" id="KAL2514240.1"/>
    </source>
</evidence>
<dbReference type="EMBL" id="JBFOLJ010000008">
    <property type="protein sequence ID" value="KAL2514240.1"/>
    <property type="molecule type" value="Genomic_DNA"/>
</dbReference>
<dbReference type="PANTHER" id="PTHR48049:SF91">
    <property type="entry name" value="UDP-GLYCOSYLTRANSFERASE 79B7-RELATED"/>
    <property type="match status" value="1"/>
</dbReference>
<dbReference type="SUPFAM" id="SSF53756">
    <property type="entry name" value="UDP-Glycosyltransferase/glycogen phosphorylase"/>
    <property type="match status" value="1"/>
</dbReference>
<gene>
    <name evidence="2" type="ORF">Fot_28211</name>
</gene>
<keyword evidence="3" id="KW-1185">Reference proteome</keyword>
<organism evidence="2 3">
    <name type="scientific">Forsythia ovata</name>
    <dbReference type="NCBI Taxonomy" id="205694"/>
    <lineage>
        <taxon>Eukaryota</taxon>
        <taxon>Viridiplantae</taxon>
        <taxon>Streptophyta</taxon>
        <taxon>Embryophyta</taxon>
        <taxon>Tracheophyta</taxon>
        <taxon>Spermatophyta</taxon>
        <taxon>Magnoliopsida</taxon>
        <taxon>eudicotyledons</taxon>
        <taxon>Gunneridae</taxon>
        <taxon>Pentapetalae</taxon>
        <taxon>asterids</taxon>
        <taxon>lamiids</taxon>
        <taxon>Lamiales</taxon>
        <taxon>Oleaceae</taxon>
        <taxon>Forsythieae</taxon>
        <taxon>Forsythia</taxon>
    </lineage>
</organism>
<accession>A0ABD1TNC8</accession>
<name>A0ABD1TNC8_9LAMI</name>
<protein>
    <submittedName>
        <fullName evidence="2">UDP-glycosyltransferase 79B6</fullName>
    </submittedName>
</protein>
<reference evidence="3" key="1">
    <citation type="submission" date="2024-07" db="EMBL/GenBank/DDBJ databases">
        <title>Two chromosome-level genome assemblies of Korean endemic species Abeliophyllum distichum and Forsythia ovata (Oleaceae).</title>
        <authorList>
            <person name="Jang H."/>
        </authorList>
    </citation>
    <scope>NUCLEOTIDE SEQUENCE [LARGE SCALE GENOMIC DNA]</scope>
</reference>
<dbReference type="InterPro" id="IPR050481">
    <property type="entry name" value="UDP-glycosyltransf_plant"/>
</dbReference>
<dbReference type="Gene3D" id="3.40.50.2000">
    <property type="entry name" value="Glycogen Phosphorylase B"/>
    <property type="match status" value="2"/>
</dbReference>
<sequence length="120" mass="13876">MVPLKEIENIITNHDSRNDMVTSRLSQLTCQELEGPMCDYLSSQYEKPIILTWPVLPETPKGQSEEKWDKWLSKFEPKYVVYYAFGSQLILQKKQFQELVLGFEMTGLPFFIALSKPAGV</sequence>
<evidence type="ECO:0000256" key="1">
    <source>
        <dbReference type="ARBA" id="ARBA00009995"/>
    </source>
</evidence>
<dbReference type="Proteomes" id="UP001604277">
    <property type="component" value="Unassembled WGS sequence"/>
</dbReference>
<evidence type="ECO:0000313" key="3">
    <source>
        <dbReference type="Proteomes" id="UP001604277"/>
    </source>
</evidence>
<dbReference type="PANTHER" id="PTHR48049">
    <property type="entry name" value="GLYCOSYLTRANSFERASE"/>
    <property type="match status" value="1"/>
</dbReference>
<proteinExistence type="inferred from homology"/>
<comment type="similarity">
    <text evidence="1">Belongs to the UDP-glycosyltransferase family.</text>
</comment>
<comment type="caution">
    <text evidence="2">The sequence shown here is derived from an EMBL/GenBank/DDBJ whole genome shotgun (WGS) entry which is preliminary data.</text>
</comment>